<evidence type="ECO:0000313" key="2">
    <source>
        <dbReference type="EMBL" id="GGD71675.1"/>
    </source>
</evidence>
<dbReference type="SUPFAM" id="SSF53649">
    <property type="entry name" value="Alkaline phosphatase-like"/>
    <property type="match status" value="1"/>
</dbReference>
<evidence type="ECO:0000256" key="1">
    <source>
        <dbReference type="SAM" id="SignalP"/>
    </source>
</evidence>
<reference evidence="2" key="2">
    <citation type="submission" date="2020-09" db="EMBL/GenBank/DDBJ databases">
        <authorList>
            <person name="Sun Q."/>
            <person name="Zhou Y."/>
        </authorList>
    </citation>
    <scope>NUCLEOTIDE SEQUENCE</scope>
    <source>
        <strain evidence="2">CGMCC 1.15958</strain>
    </source>
</reference>
<dbReference type="CDD" id="cd16018">
    <property type="entry name" value="Enpp"/>
    <property type="match status" value="1"/>
</dbReference>
<accession>A0A916Z1L1</accession>
<dbReference type="Gene3D" id="3.30.1360.180">
    <property type="match status" value="1"/>
</dbReference>
<keyword evidence="3" id="KW-1185">Reference proteome</keyword>
<dbReference type="Proteomes" id="UP000609064">
    <property type="component" value="Unassembled WGS sequence"/>
</dbReference>
<evidence type="ECO:0000313" key="3">
    <source>
        <dbReference type="Proteomes" id="UP000609064"/>
    </source>
</evidence>
<keyword evidence="1" id="KW-0732">Signal</keyword>
<feature type="signal peptide" evidence="1">
    <location>
        <begin position="1"/>
        <end position="25"/>
    </location>
</feature>
<dbReference type="AlphaFoldDB" id="A0A916Z1L1"/>
<organism evidence="2 3">
    <name type="scientific">Emticicia aquatilis</name>
    <dbReference type="NCBI Taxonomy" id="1537369"/>
    <lineage>
        <taxon>Bacteria</taxon>
        <taxon>Pseudomonadati</taxon>
        <taxon>Bacteroidota</taxon>
        <taxon>Cytophagia</taxon>
        <taxon>Cytophagales</taxon>
        <taxon>Leadbetterellaceae</taxon>
        <taxon>Emticicia</taxon>
    </lineage>
</organism>
<feature type="chain" id="PRO_5037459106" evidence="1">
    <location>
        <begin position="26"/>
        <end position="418"/>
    </location>
</feature>
<dbReference type="InterPro" id="IPR017850">
    <property type="entry name" value="Alkaline_phosphatase_core_sf"/>
</dbReference>
<dbReference type="InterPro" id="IPR002591">
    <property type="entry name" value="Phosphodiest/P_Trfase"/>
</dbReference>
<dbReference type="RefSeq" id="WP_188768699.1">
    <property type="nucleotide sequence ID" value="NZ_BMKK01000009.1"/>
</dbReference>
<sequence length="418" mass="47417">MFPFLKRFVNLFALLILCNALFAQNAPLASVPYVVMVSFDGFRHDYVEKYNTPNIKEFIKQGAAAEVMRPSFPSKTFPNHYTLVTGLYPGNHGLVDNTFYDKGRDTFYSIRQRAKVEDPYYYGGLPLWQLVQQNGMKSASYFWVGSEAPIGGVYPSYYHRFDDTVPHKNRINAVFDWLKLPEAERPHLMTIYFSMVDTQGHDFGPNGQKTKEAVMEADSLVGMLVDGLKKIDLPVNVILVADHGMYEMQNKPEYFIYQDDILAGLPKDDFIFVNNSTHANIFMKNKAKEDSIYNVIKARESHFKVYKKAEIPVKLHFNTHPRIGDLFFVVEPAYSIYSKEALAKKPETRAVWGVHGFDPSITPEMGAIFYAKGPNIKAGVKIPAFDNIHVYPFVAAILGITPPKVDGDIKVLEGILKK</sequence>
<protein>
    <submittedName>
        <fullName evidence="2">Alkaline phosphatase family protein</fullName>
    </submittedName>
</protein>
<comment type="caution">
    <text evidence="2">The sequence shown here is derived from an EMBL/GenBank/DDBJ whole genome shotgun (WGS) entry which is preliminary data.</text>
</comment>
<dbReference type="GO" id="GO:0016787">
    <property type="term" value="F:hydrolase activity"/>
    <property type="evidence" value="ECO:0007669"/>
    <property type="project" value="UniProtKB-ARBA"/>
</dbReference>
<gene>
    <name evidence="2" type="ORF">GCM10011514_39730</name>
</gene>
<dbReference type="PANTHER" id="PTHR10151">
    <property type="entry name" value="ECTONUCLEOTIDE PYROPHOSPHATASE/PHOSPHODIESTERASE"/>
    <property type="match status" value="1"/>
</dbReference>
<reference evidence="2" key="1">
    <citation type="journal article" date="2014" name="Int. J. Syst. Evol. Microbiol.">
        <title>Complete genome sequence of Corynebacterium casei LMG S-19264T (=DSM 44701T), isolated from a smear-ripened cheese.</title>
        <authorList>
            <consortium name="US DOE Joint Genome Institute (JGI-PGF)"/>
            <person name="Walter F."/>
            <person name="Albersmeier A."/>
            <person name="Kalinowski J."/>
            <person name="Ruckert C."/>
        </authorList>
    </citation>
    <scope>NUCLEOTIDE SEQUENCE</scope>
    <source>
        <strain evidence="2">CGMCC 1.15958</strain>
    </source>
</reference>
<dbReference type="Gene3D" id="3.40.720.10">
    <property type="entry name" value="Alkaline Phosphatase, subunit A"/>
    <property type="match status" value="1"/>
</dbReference>
<proteinExistence type="predicted"/>
<dbReference type="PANTHER" id="PTHR10151:SF120">
    <property type="entry name" value="BIS(5'-ADENOSYL)-TRIPHOSPHATASE"/>
    <property type="match status" value="1"/>
</dbReference>
<name>A0A916Z1L1_9BACT</name>
<dbReference type="Pfam" id="PF01663">
    <property type="entry name" value="Phosphodiest"/>
    <property type="match status" value="1"/>
</dbReference>
<dbReference type="EMBL" id="BMKK01000009">
    <property type="protein sequence ID" value="GGD71675.1"/>
    <property type="molecule type" value="Genomic_DNA"/>
</dbReference>